<evidence type="ECO:0000259" key="3">
    <source>
        <dbReference type="PROSITE" id="PS50158"/>
    </source>
</evidence>
<reference evidence="4 5" key="1">
    <citation type="submission" date="2014-03" db="EMBL/GenBank/DDBJ databases">
        <title>Draft genome of the hookworm Oesophagostomum dentatum.</title>
        <authorList>
            <person name="Mitreva M."/>
        </authorList>
    </citation>
    <scope>NUCLEOTIDE SEQUENCE [LARGE SCALE GENOMIC DNA]</scope>
    <source>
        <strain evidence="4 5">OD-Hann</strain>
    </source>
</reference>
<dbReference type="GO" id="GO:0008270">
    <property type="term" value="F:zinc ion binding"/>
    <property type="evidence" value="ECO:0007669"/>
    <property type="project" value="UniProtKB-KW"/>
</dbReference>
<keyword evidence="5" id="KW-1185">Reference proteome</keyword>
<evidence type="ECO:0000256" key="1">
    <source>
        <dbReference type="PROSITE-ProRule" id="PRU00047"/>
    </source>
</evidence>
<dbReference type="SUPFAM" id="SSF57756">
    <property type="entry name" value="Retrovirus zinc finger-like domains"/>
    <property type="match status" value="1"/>
</dbReference>
<evidence type="ECO:0000313" key="5">
    <source>
        <dbReference type="Proteomes" id="UP000053660"/>
    </source>
</evidence>
<dbReference type="Gene3D" id="4.10.60.10">
    <property type="entry name" value="Zinc finger, CCHC-type"/>
    <property type="match status" value="1"/>
</dbReference>
<feature type="compositionally biased region" description="Polar residues" evidence="2">
    <location>
        <begin position="99"/>
        <end position="142"/>
    </location>
</feature>
<gene>
    <name evidence="4" type="ORF">OESDEN_01444</name>
</gene>
<dbReference type="GO" id="GO:0003676">
    <property type="term" value="F:nucleic acid binding"/>
    <property type="evidence" value="ECO:0007669"/>
    <property type="project" value="InterPro"/>
</dbReference>
<dbReference type="EMBL" id="KN549297">
    <property type="protein sequence ID" value="KHJ98572.1"/>
    <property type="molecule type" value="Genomic_DNA"/>
</dbReference>
<dbReference type="PROSITE" id="PS50158">
    <property type="entry name" value="ZF_CCHC"/>
    <property type="match status" value="1"/>
</dbReference>
<feature type="domain" description="CCHC-type" evidence="3">
    <location>
        <begin position="391"/>
        <end position="407"/>
    </location>
</feature>
<dbReference type="SMART" id="SM00343">
    <property type="entry name" value="ZnF_C2HC"/>
    <property type="match status" value="1"/>
</dbReference>
<feature type="region of interest" description="Disordered" evidence="2">
    <location>
        <begin position="417"/>
        <end position="439"/>
    </location>
</feature>
<dbReference type="Proteomes" id="UP000053660">
    <property type="component" value="Unassembled WGS sequence"/>
</dbReference>
<name>A0A0B1TRX2_OESDE</name>
<dbReference type="OrthoDB" id="3863715at2759"/>
<feature type="compositionally biased region" description="Basic and acidic residues" evidence="2">
    <location>
        <begin position="78"/>
        <end position="91"/>
    </location>
</feature>
<keyword evidence="1" id="KW-0863">Zinc-finger</keyword>
<dbReference type="GO" id="GO:0005737">
    <property type="term" value="C:cytoplasm"/>
    <property type="evidence" value="ECO:0007669"/>
    <property type="project" value="UniProtKB-ARBA"/>
</dbReference>
<feature type="compositionally biased region" description="Basic and acidic residues" evidence="2">
    <location>
        <begin position="359"/>
        <end position="370"/>
    </location>
</feature>
<dbReference type="InterPro" id="IPR001878">
    <property type="entry name" value="Znf_CCHC"/>
</dbReference>
<keyword evidence="1" id="KW-0862">Zinc</keyword>
<feature type="compositionally biased region" description="Basic and acidic residues" evidence="2">
    <location>
        <begin position="425"/>
        <end position="439"/>
    </location>
</feature>
<dbReference type="AlphaFoldDB" id="A0A0B1TRX2"/>
<accession>A0A0B1TRX2</accession>
<evidence type="ECO:0000256" key="2">
    <source>
        <dbReference type="SAM" id="MobiDB-lite"/>
    </source>
</evidence>
<proteinExistence type="predicted"/>
<dbReference type="Pfam" id="PF00098">
    <property type="entry name" value="zf-CCHC"/>
    <property type="match status" value="1"/>
</dbReference>
<feature type="region of interest" description="Disordered" evidence="2">
    <location>
        <begin position="359"/>
        <end position="385"/>
    </location>
</feature>
<dbReference type="Gene3D" id="2.40.70.10">
    <property type="entry name" value="Acid Proteases"/>
    <property type="match status" value="1"/>
</dbReference>
<keyword evidence="1" id="KW-0479">Metal-binding</keyword>
<organism evidence="4 5">
    <name type="scientific">Oesophagostomum dentatum</name>
    <name type="common">Nodular worm</name>
    <dbReference type="NCBI Taxonomy" id="61180"/>
    <lineage>
        <taxon>Eukaryota</taxon>
        <taxon>Metazoa</taxon>
        <taxon>Ecdysozoa</taxon>
        <taxon>Nematoda</taxon>
        <taxon>Chromadorea</taxon>
        <taxon>Rhabditida</taxon>
        <taxon>Rhabditina</taxon>
        <taxon>Rhabditomorpha</taxon>
        <taxon>Strongyloidea</taxon>
        <taxon>Strongylidae</taxon>
        <taxon>Oesophagostomum</taxon>
    </lineage>
</organism>
<dbReference type="InterPro" id="IPR021109">
    <property type="entry name" value="Peptidase_aspartic_dom_sf"/>
</dbReference>
<protein>
    <submittedName>
        <fullName evidence="4">Zinc knuckle</fullName>
    </submittedName>
</protein>
<feature type="region of interest" description="Disordered" evidence="2">
    <location>
        <begin position="1"/>
        <end position="153"/>
    </location>
</feature>
<feature type="compositionally biased region" description="Basic and acidic residues" evidence="2">
    <location>
        <begin position="43"/>
        <end position="58"/>
    </location>
</feature>
<dbReference type="SUPFAM" id="SSF50630">
    <property type="entry name" value="Acid proteases"/>
    <property type="match status" value="1"/>
</dbReference>
<sequence>MDAEKRFNYEIDVAGESQATTMNTEEMDSAETVQEQANPQEIDDPKRQFDEQRREIQRLRAAQRQSAPEHGNVAKGESLVDKNRARLEAIRKLKHQRGAENTSFQNGPRSRNPSTSTYQGSRQSTVTTWSKHGQFRSPSVTSEESERDVCEEVRQRPNVEDRLRASAKGPLDSYLKYIALPDVRVFSGKDKDYTWDNFKEAFSLKYPTNSWSDRELRALLKSKLTERAKAQFEALPDRVRYGSYEGIIAALSKANKAEAQTNRVIALSRLKRLRKADTQSVAEYCVELERLSASAYPELDEGALAITRAQQLYEQLVNWPESYHLLEAMEKDESNAYANLKEAAMRVERRMLTLANAEETRGDTAREAKSGETSQIPRAPTAAAPREVRDRCYNCGEKGHIARECKNPKMGKIRSKGLQSAASQRLEDANDTGDAHKGEPTALYGEKCVTEVIVFRRVWDALLDTRSEISIMPESVMYQIRRDGHMFKETDVDHNKRIVDASGNRMRFSTIVDVPIRVKNKGEVMVRMHVVKQRGQVLVLGTNALSSLGYSLSCRGENHTTIDCFDNGETTKKEEVDAPNKHYEQAVASRTANQAETEEAKVCKRVYIAPGETKWISLHGRSLETERLLNPNVDCIKSGICRVDESGVSEVLAVNIAEEPIVLKTGTVVGHWEQGNEFKDCGRASCGKHEKEAWAEEKEIEDEYDVKDAMHFLHMQFRCDGQSFPSVNGKPGFPLPFCHCSQTICAGDLVPSLPQPAFDERVECVLDAARILAIWWGEGSISQKVHNIVDRGFLALNPKAVGYAYAFFRARCNHVSIMAATVPREAKFRHDLIPGWPWDVTRIAEYGWKISERLEWDVAEKVLKSDEHTKIAVIIPAVLTRLKHCHTGPRTTFYYYRSFRDIRTTNNVIFSNEVGNVVLVLPPREPEDRYC</sequence>
<dbReference type="GO" id="GO:0019899">
    <property type="term" value="F:enzyme binding"/>
    <property type="evidence" value="ECO:0007669"/>
    <property type="project" value="UniProtKB-ARBA"/>
</dbReference>
<evidence type="ECO:0000313" key="4">
    <source>
        <dbReference type="EMBL" id="KHJ98572.1"/>
    </source>
</evidence>
<dbReference type="InterPro" id="IPR036875">
    <property type="entry name" value="Znf_CCHC_sf"/>
</dbReference>